<dbReference type="STRING" id="1238424.J07HQW1_01718"/>
<proteinExistence type="predicted"/>
<name>U1MP47_9EURY</name>
<dbReference type="HOGENOM" id="CLU_2911459_0_0_2"/>
<dbReference type="EMBL" id="KE356560">
    <property type="protein sequence ID" value="ERG91684.1"/>
    <property type="molecule type" value="Genomic_DNA"/>
</dbReference>
<sequence length="61" mass="6735">MNSGAGDSPIDKAPANDAVTIRRSHGFVDARLTISVLLCSSQEYHERPTRHISRHTITFVT</sequence>
<dbReference type="Proteomes" id="UP000030649">
    <property type="component" value="Unassembled WGS sequence"/>
</dbReference>
<dbReference type="AlphaFoldDB" id="U1MP47"/>
<protein>
    <submittedName>
        <fullName evidence="1">Uncharacterized protein</fullName>
    </submittedName>
</protein>
<reference evidence="1 2" key="1">
    <citation type="journal article" date="2013" name="PLoS ONE">
        <title>Assembly-driven community genomics of a hypersaline microbial ecosystem.</title>
        <authorList>
            <person name="Podell S."/>
            <person name="Ugalde J.A."/>
            <person name="Narasingarao P."/>
            <person name="Banfield J.F."/>
            <person name="Heidelberg K.B."/>
            <person name="Allen E.E."/>
        </authorList>
    </citation>
    <scope>NUCLEOTIDE SEQUENCE [LARGE SCALE GENOMIC DNA]</scope>
    <source>
        <strain evidence="2">J07HQW1</strain>
    </source>
</reference>
<accession>U1MP47</accession>
<gene>
    <name evidence="1" type="ORF">J07HQW1_01718</name>
</gene>
<organism evidence="1 2">
    <name type="scientific">Haloquadratum walsbyi J07HQW1</name>
    <dbReference type="NCBI Taxonomy" id="1238424"/>
    <lineage>
        <taxon>Archaea</taxon>
        <taxon>Methanobacteriati</taxon>
        <taxon>Methanobacteriota</taxon>
        <taxon>Stenosarchaea group</taxon>
        <taxon>Halobacteria</taxon>
        <taxon>Halobacteriales</taxon>
        <taxon>Haloferacaceae</taxon>
        <taxon>Haloquadratum</taxon>
    </lineage>
</organism>
<evidence type="ECO:0000313" key="2">
    <source>
        <dbReference type="Proteomes" id="UP000030649"/>
    </source>
</evidence>
<evidence type="ECO:0000313" key="1">
    <source>
        <dbReference type="EMBL" id="ERG91684.1"/>
    </source>
</evidence>